<dbReference type="EMBL" id="JBHLXP010000001">
    <property type="protein sequence ID" value="MFC0047805.1"/>
    <property type="molecule type" value="Genomic_DNA"/>
</dbReference>
<dbReference type="CDD" id="cd04301">
    <property type="entry name" value="NAT_SF"/>
    <property type="match status" value="1"/>
</dbReference>
<gene>
    <name evidence="2" type="ORF">ACFFJP_05855</name>
</gene>
<sequence>MIRFGTHADIPAMLAIGKQVIAQAKSLNCEMDPDLAAKTIRQALHHRKHAVFVAEKAGNVVGFFIAMQDQFWFSKTHYATDLAFCVAPEHRDQAVWLLRRFIRWCQEHSISHIQLGLSTGLDIEGRTGQLYEAHGLKLVGGIYSTTFPEAT</sequence>
<keyword evidence="3" id="KW-1185">Reference proteome</keyword>
<proteinExistence type="predicted"/>
<name>A0ABV6BAB3_9GAMM</name>
<feature type="domain" description="N-acetyltransferase" evidence="1">
    <location>
        <begin position="1"/>
        <end position="151"/>
    </location>
</feature>
<dbReference type="Pfam" id="PF00583">
    <property type="entry name" value="Acetyltransf_1"/>
    <property type="match status" value="1"/>
</dbReference>
<dbReference type="SUPFAM" id="SSF55729">
    <property type="entry name" value="Acyl-CoA N-acyltransferases (Nat)"/>
    <property type="match status" value="1"/>
</dbReference>
<dbReference type="EC" id="2.3.-.-" evidence="2"/>
<organism evidence="2 3">
    <name type="scientific">Rheinheimera tilapiae</name>
    <dbReference type="NCBI Taxonomy" id="875043"/>
    <lineage>
        <taxon>Bacteria</taxon>
        <taxon>Pseudomonadati</taxon>
        <taxon>Pseudomonadota</taxon>
        <taxon>Gammaproteobacteria</taxon>
        <taxon>Chromatiales</taxon>
        <taxon>Chromatiaceae</taxon>
        <taxon>Rheinheimera</taxon>
    </lineage>
</organism>
<protein>
    <submittedName>
        <fullName evidence="2">GNAT family N-acetyltransferase</fullName>
        <ecNumber evidence="2">2.3.-.-</ecNumber>
    </submittedName>
</protein>
<dbReference type="Proteomes" id="UP001589813">
    <property type="component" value="Unassembled WGS sequence"/>
</dbReference>
<keyword evidence="2" id="KW-0808">Transferase</keyword>
<dbReference type="RefSeq" id="WP_377241399.1">
    <property type="nucleotide sequence ID" value="NZ_JBHLXP010000001.1"/>
</dbReference>
<evidence type="ECO:0000313" key="3">
    <source>
        <dbReference type="Proteomes" id="UP001589813"/>
    </source>
</evidence>
<dbReference type="GO" id="GO:0016746">
    <property type="term" value="F:acyltransferase activity"/>
    <property type="evidence" value="ECO:0007669"/>
    <property type="project" value="UniProtKB-KW"/>
</dbReference>
<keyword evidence="2" id="KW-0012">Acyltransferase</keyword>
<dbReference type="Gene3D" id="3.40.630.30">
    <property type="match status" value="1"/>
</dbReference>
<dbReference type="InterPro" id="IPR000182">
    <property type="entry name" value="GNAT_dom"/>
</dbReference>
<reference evidence="2 3" key="1">
    <citation type="submission" date="2024-09" db="EMBL/GenBank/DDBJ databases">
        <authorList>
            <person name="Sun Q."/>
            <person name="Mori K."/>
        </authorList>
    </citation>
    <scope>NUCLEOTIDE SEQUENCE [LARGE SCALE GENOMIC DNA]</scope>
    <source>
        <strain evidence="2 3">KCTC 23315</strain>
    </source>
</reference>
<accession>A0ABV6BAB3</accession>
<dbReference type="PROSITE" id="PS51186">
    <property type="entry name" value="GNAT"/>
    <property type="match status" value="1"/>
</dbReference>
<evidence type="ECO:0000259" key="1">
    <source>
        <dbReference type="PROSITE" id="PS51186"/>
    </source>
</evidence>
<evidence type="ECO:0000313" key="2">
    <source>
        <dbReference type="EMBL" id="MFC0047805.1"/>
    </source>
</evidence>
<dbReference type="InterPro" id="IPR016181">
    <property type="entry name" value="Acyl_CoA_acyltransferase"/>
</dbReference>
<comment type="caution">
    <text evidence="2">The sequence shown here is derived from an EMBL/GenBank/DDBJ whole genome shotgun (WGS) entry which is preliminary data.</text>
</comment>